<name>A1CHF8_ASPCL</name>
<dbReference type="Proteomes" id="UP000006701">
    <property type="component" value="Unassembled WGS sequence"/>
</dbReference>
<dbReference type="InterPro" id="IPR029058">
    <property type="entry name" value="AB_hydrolase_fold"/>
</dbReference>
<dbReference type="Gene3D" id="3.40.50.1820">
    <property type="entry name" value="alpha/beta hydrolase"/>
    <property type="match status" value="1"/>
</dbReference>
<dbReference type="GeneID" id="4704418"/>
<dbReference type="RefSeq" id="XP_001271739.1">
    <property type="nucleotide sequence ID" value="XM_001271738.1"/>
</dbReference>
<gene>
    <name evidence="1" type="ORF">ACLA_047820</name>
</gene>
<reference evidence="1 2" key="1">
    <citation type="journal article" date="2008" name="PLoS Genet.">
        <title>Genomic islands in the pathogenic filamentous fungus Aspergillus fumigatus.</title>
        <authorList>
            <person name="Fedorova N.D."/>
            <person name="Khaldi N."/>
            <person name="Joardar V.S."/>
            <person name="Maiti R."/>
            <person name="Amedeo P."/>
            <person name="Anderson M.J."/>
            <person name="Crabtree J."/>
            <person name="Silva J.C."/>
            <person name="Badger J.H."/>
            <person name="Albarraq A."/>
            <person name="Angiuoli S."/>
            <person name="Bussey H."/>
            <person name="Bowyer P."/>
            <person name="Cotty P.J."/>
            <person name="Dyer P.S."/>
            <person name="Egan A."/>
            <person name="Galens K."/>
            <person name="Fraser-Liggett C.M."/>
            <person name="Haas B.J."/>
            <person name="Inman J.M."/>
            <person name="Kent R."/>
            <person name="Lemieux S."/>
            <person name="Malavazi I."/>
            <person name="Orvis J."/>
            <person name="Roemer T."/>
            <person name="Ronning C.M."/>
            <person name="Sundaram J.P."/>
            <person name="Sutton G."/>
            <person name="Turner G."/>
            <person name="Venter J.C."/>
            <person name="White O.R."/>
            <person name="Whitty B.R."/>
            <person name="Youngman P."/>
            <person name="Wolfe K.H."/>
            <person name="Goldman G.H."/>
            <person name="Wortman J.R."/>
            <person name="Jiang B."/>
            <person name="Denning D.W."/>
            <person name="Nierman W.C."/>
        </authorList>
    </citation>
    <scope>NUCLEOTIDE SEQUENCE [LARGE SCALE GENOMIC DNA]</scope>
    <source>
        <strain evidence="2">ATCC 1007 / CBS 513.65 / DSM 816 / NCTC 3887 / NRRL 1</strain>
    </source>
</reference>
<dbReference type="SUPFAM" id="SSF53474">
    <property type="entry name" value="alpha/beta-Hydrolases"/>
    <property type="match status" value="1"/>
</dbReference>
<protein>
    <submittedName>
        <fullName evidence="1">Uncharacterized protein</fullName>
    </submittedName>
</protein>
<dbReference type="OrthoDB" id="10260961at2759"/>
<dbReference type="KEGG" id="act:ACLA_047820"/>
<dbReference type="PANTHER" id="PTHR42103:SF2">
    <property type="entry name" value="AB HYDROLASE-1 DOMAIN-CONTAINING PROTEIN"/>
    <property type="match status" value="1"/>
</dbReference>
<keyword evidence="2" id="KW-1185">Reference proteome</keyword>
<evidence type="ECO:0000313" key="2">
    <source>
        <dbReference type="Proteomes" id="UP000006701"/>
    </source>
</evidence>
<dbReference type="AlphaFoldDB" id="A1CHF8"/>
<organism evidence="1 2">
    <name type="scientific">Aspergillus clavatus (strain ATCC 1007 / CBS 513.65 / DSM 816 / NCTC 3887 / NRRL 1 / QM 1276 / 107)</name>
    <dbReference type="NCBI Taxonomy" id="344612"/>
    <lineage>
        <taxon>Eukaryota</taxon>
        <taxon>Fungi</taxon>
        <taxon>Dikarya</taxon>
        <taxon>Ascomycota</taxon>
        <taxon>Pezizomycotina</taxon>
        <taxon>Eurotiomycetes</taxon>
        <taxon>Eurotiomycetidae</taxon>
        <taxon>Eurotiales</taxon>
        <taxon>Aspergillaceae</taxon>
        <taxon>Aspergillus</taxon>
        <taxon>Aspergillus subgen. Fumigati</taxon>
    </lineage>
</organism>
<dbReference type="STRING" id="344612.A1CHF8"/>
<dbReference type="VEuPathDB" id="FungiDB:ACLA_047820"/>
<dbReference type="HOGENOM" id="CLU_2401318_0_0_1"/>
<dbReference type="EMBL" id="DS027054">
    <property type="protein sequence ID" value="EAW10313.1"/>
    <property type="molecule type" value="Genomic_DNA"/>
</dbReference>
<accession>A1CHF8</accession>
<dbReference type="PANTHER" id="PTHR42103">
    <property type="entry name" value="ALPHA/BETA-HYDROLASES SUPERFAMILY PROTEIN"/>
    <property type="match status" value="1"/>
</dbReference>
<evidence type="ECO:0000313" key="1">
    <source>
        <dbReference type="EMBL" id="EAW10313.1"/>
    </source>
</evidence>
<sequence length="94" mass="10645">MSLDVRVETPIKNKQISCPKPADQLTSHRTLAIYGNQDTFTSADKLRKWSEDLSQAQQSTFQSAEIDHAGHFWSERGVEAQAGEVLRNWLRSIS</sequence>
<proteinExistence type="predicted"/>